<protein>
    <submittedName>
        <fullName evidence="2">SFRICE_022371</fullName>
    </submittedName>
</protein>
<feature type="compositionally biased region" description="Low complexity" evidence="1">
    <location>
        <begin position="78"/>
        <end position="95"/>
    </location>
</feature>
<dbReference type="Gene3D" id="1.10.510.10">
    <property type="entry name" value="Transferase(Phosphotransferase) domain 1"/>
    <property type="match status" value="1"/>
</dbReference>
<evidence type="ECO:0000256" key="1">
    <source>
        <dbReference type="SAM" id="MobiDB-lite"/>
    </source>
</evidence>
<feature type="compositionally biased region" description="Low complexity" evidence="1">
    <location>
        <begin position="124"/>
        <end position="153"/>
    </location>
</feature>
<accession>A0A2H1WJ80</accession>
<gene>
    <name evidence="2" type="ORF">SFRICE_022371</name>
</gene>
<proteinExistence type="predicted"/>
<feature type="region of interest" description="Disordered" evidence="1">
    <location>
        <begin position="57"/>
        <end position="153"/>
    </location>
</feature>
<dbReference type="EMBL" id="ODYU01008938">
    <property type="protein sequence ID" value="SOQ52962.1"/>
    <property type="molecule type" value="Genomic_DNA"/>
</dbReference>
<dbReference type="SUPFAM" id="SSF56112">
    <property type="entry name" value="Protein kinase-like (PK-like)"/>
    <property type="match status" value="1"/>
</dbReference>
<dbReference type="AlphaFoldDB" id="A0A2H1WJ80"/>
<sequence length="153" mass="17409">MDRHKIKPDSKAFSLLQRLLLMDPNRRITSEQAMQDPYFAEDPLPTQDVFAGCAIPYPKREFLTDDDQEDKSDSKARQNQQQQQPNTQQNQVQANSHDHGANNAKRMRMSGPNQGNNAGGGGQQEFHQQQQMMFGTQQQGGSSQQQGNFQQRF</sequence>
<dbReference type="InterPro" id="IPR011009">
    <property type="entry name" value="Kinase-like_dom_sf"/>
</dbReference>
<name>A0A2H1WJ80_SPOFR</name>
<evidence type="ECO:0000313" key="2">
    <source>
        <dbReference type="EMBL" id="SOQ52962.1"/>
    </source>
</evidence>
<reference evidence="2" key="1">
    <citation type="submission" date="2016-07" db="EMBL/GenBank/DDBJ databases">
        <authorList>
            <person name="Bretaudeau A."/>
        </authorList>
    </citation>
    <scope>NUCLEOTIDE SEQUENCE</scope>
    <source>
        <strain evidence="2">Rice</strain>
        <tissue evidence="2">Whole body</tissue>
    </source>
</reference>
<organism evidence="2">
    <name type="scientific">Spodoptera frugiperda</name>
    <name type="common">Fall armyworm</name>
    <dbReference type="NCBI Taxonomy" id="7108"/>
    <lineage>
        <taxon>Eukaryota</taxon>
        <taxon>Metazoa</taxon>
        <taxon>Ecdysozoa</taxon>
        <taxon>Arthropoda</taxon>
        <taxon>Hexapoda</taxon>
        <taxon>Insecta</taxon>
        <taxon>Pterygota</taxon>
        <taxon>Neoptera</taxon>
        <taxon>Endopterygota</taxon>
        <taxon>Lepidoptera</taxon>
        <taxon>Glossata</taxon>
        <taxon>Ditrysia</taxon>
        <taxon>Noctuoidea</taxon>
        <taxon>Noctuidae</taxon>
        <taxon>Amphipyrinae</taxon>
        <taxon>Spodoptera</taxon>
    </lineage>
</organism>